<dbReference type="SFLD" id="SFLDG01062">
    <property type="entry name" value="methyltransferase_(Class_A)"/>
    <property type="match status" value="1"/>
</dbReference>
<keyword evidence="5 12" id="KW-0489">Methyltransferase</keyword>
<dbReference type="Gene3D" id="1.10.150.530">
    <property type="match status" value="1"/>
</dbReference>
<dbReference type="InterPro" id="IPR058240">
    <property type="entry name" value="rSAM_sf"/>
</dbReference>
<gene>
    <name evidence="12" type="primary">rlmN</name>
    <name evidence="14" type="ORF">DFR58_1098</name>
</gene>
<comment type="catalytic activity">
    <reaction evidence="12">
        <text>adenosine(2503) in 23S rRNA + 2 reduced [2Fe-2S]-[ferredoxin] + 2 S-adenosyl-L-methionine = 2-methyladenosine(2503) in 23S rRNA + 5'-deoxyadenosine + L-methionine + 2 oxidized [2Fe-2S]-[ferredoxin] + S-adenosyl-L-homocysteine</text>
        <dbReference type="Rhea" id="RHEA:42916"/>
        <dbReference type="Rhea" id="RHEA-COMP:10000"/>
        <dbReference type="Rhea" id="RHEA-COMP:10001"/>
        <dbReference type="Rhea" id="RHEA-COMP:10152"/>
        <dbReference type="Rhea" id="RHEA-COMP:10282"/>
        <dbReference type="ChEBI" id="CHEBI:17319"/>
        <dbReference type="ChEBI" id="CHEBI:33737"/>
        <dbReference type="ChEBI" id="CHEBI:33738"/>
        <dbReference type="ChEBI" id="CHEBI:57844"/>
        <dbReference type="ChEBI" id="CHEBI:57856"/>
        <dbReference type="ChEBI" id="CHEBI:59789"/>
        <dbReference type="ChEBI" id="CHEBI:74411"/>
        <dbReference type="ChEBI" id="CHEBI:74497"/>
        <dbReference type="EC" id="2.1.1.192"/>
    </reaction>
</comment>
<dbReference type="Pfam" id="PF04055">
    <property type="entry name" value="Radical_SAM"/>
    <property type="match status" value="1"/>
</dbReference>
<evidence type="ECO:0000256" key="10">
    <source>
        <dbReference type="ARBA" id="ARBA00023004"/>
    </source>
</evidence>
<feature type="binding site" evidence="12">
    <location>
        <position position="117"/>
    </location>
    <ligand>
        <name>[4Fe-4S] cluster</name>
        <dbReference type="ChEBI" id="CHEBI:49883"/>
        <note>4Fe-4S-S-AdoMet</note>
    </ligand>
</feature>
<dbReference type="GO" id="GO:0046872">
    <property type="term" value="F:metal ion binding"/>
    <property type="evidence" value="ECO:0007669"/>
    <property type="project" value="UniProtKB-KW"/>
</dbReference>
<feature type="binding site" evidence="12">
    <location>
        <begin position="160"/>
        <end position="161"/>
    </location>
    <ligand>
        <name>S-adenosyl-L-methionine</name>
        <dbReference type="ChEBI" id="CHEBI:59789"/>
    </ligand>
</feature>
<comment type="miscellaneous">
    <text evidence="12">Reaction proceeds by a ping-pong mechanism involving intermediate methylation of a conserved cysteine residue.</text>
</comment>
<dbReference type="PIRSF" id="PIRSF006004">
    <property type="entry name" value="CHP00048"/>
    <property type="match status" value="1"/>
</dbReference>
<dbReference type="GO" id="GO:0019843">
    <property type="term" value="F:rRNA binding"/>
    <property type="evidence" value="ECO:0007669"/>
    <property type="project" value="UniProtKB-UniRule"/>
</dbReference>
<dbReference type="HAMAP" id="MF_01849">
    <property type="entry name" value="RNA_methyltr_RlmN"/>
    <property type="match status" value="1"/>
</dbReference>
<feature type="binding site" evidence="12">
    <location>
        <position position="291"/>
    </location>
    <ligand>
        <name>S-adenosyl-L-methionine</name>
        <dbReference type="ChEBI" id="CHEBI:59789"/>
    </ligand>
</feature>
<dbReference type="SUPFAM" id="SSF102114">
    <property type="entry name" value="Radical SAM enzymes"/>
    <property type="match status" value="1"/>
</dbReference>
<dbReference type="PROSITE" id="PS51918">
    <property type="entry name" value="RADICAL_SAM"/>
    <property type="match status" value="1"/>
</dbReference>
<evidence type="ECO:0000256" key="4">
    <source>
        <dbReference type="ARBA" id="ARBA00022552"/>
    </source>
</evidence>
<keyword evidence="8 12" id="KW-0819">tRNA processing</keyword>
<dbReference type="AlphaFoldDB" id="A0A369B5L9"/>
<dbReference type="Proteomes" id="UP000253034">
    <property type="component" value="Unassembled WGS sequence"/>
</dbReference>
<keyword evidence="9 12" id="KW-0479">Metal-binding</keyword>
<comment type="caution">
    <text evidence="12">Lacks conserved residue(s) required for the propagation of feature annotation.</text>
</comment>
<comment type="cofactor">
    <cofactor evidence="12">
        <name>[4Fe-4S] cluster</name>
        <dbReference type="ChEBI" id="CHEBI:49883"/>
    </cofactor>
    <text evidence="12">Binds 1 [4Fe-4S] cluster. The cluster is coordinated with 3 cysteines and an exchangeable S-adenosyl-L-methionine.</text>
</comment>
<evidence type="ECO:0000259" key="13">
    <source>
        <dbReference type="PROSITE" id="PS51918"/>
    </source>
</evidence>
<dbReference type="CDD" id="cd01335">
    <property type="entry name" value="Radical_SAM"/>
    <property type="match status" value="1"/>
</dbReference>
<feature type="active site" description="Proton acceptor" evidence="12">
    <location>
        <position position="93"/>
    </location>
</feature>
<dbReference type="OrthoDB" id="9793973at2"/>
<evidence type="ECO:0000256" key="11">
    <source>
        <dbReference type="ARBA" id="ARBA00023014"/>
    </source>
</evidence>
<feature type="active site" description="S-methylcysteine intermediate" evidence="12">
    <location>
        <position position="334"/>
    </location>
</feature>
<feature type="binding site" evidence="12">
    <location>
        <position position="120"/>
    </location>
    <ligand>
        <name>[4Fe-4S] cluster</name>
        <dbReference type="ChEBI" id="CHEBI:49883"/>
        <note>4Fe-4S-S-AdoMet</note>
    </ligand>
</feature>
<dbReference type="GO" id="GO:0070475">
    <property type="term" value="P:rRNA base methylation"/>
    <property type="evidence" value="ECO:0007669"/>
    <property type="project" value="UniProtKB-UniRule"/>
</dbReference>
<dbReference type="GO" id="GO:0051539">
    <property type="term" value="F:4 iron, 4 sulfur cluster binding"/>
    <property type="evidence" value="ECO:0007669"/>
    <property type="project" value="UniProtKB-UniRule"/>
</dbReference>
<dbReference type="NCBIfam" id="TIGR00048">
    <property type="entry name" value="rRNA_mod_RlmN"/>
    <property type="match status" value="1"/>
</dbReference>
<keyword evidence="2 12" id="KW-0004">4Fe-4S</keyword>
<dbReference type="Gene3D" id="3.20.20.70">
    <property type="entry name" value="Aldolase class I"/>
    <property type="match status" value="1"/>
</dbReference>
<dbReference type="GO" id="GO:0030488">
    <property type="term" value="P:tRNA methylation"/>
    <property type="evidence" value="ECO:0007669"/>
    <property type="project" value="UniProtKB-UniRule"/>
</dbReference>
<dbReference type="Pfam" id="PF21016">
    <property type="entry name" value="RlmN_N"/>
    <property type="match status" value="1"/>
</dbReference>
<keyword evidence="12" id="KW-1015">Disulfide bond</keyword>
<reference evidence="14 15" key="1">
    <citation type="submission" date="2018-07" db="EMBL/GenBank/DDBJ databases">
        <title>Genomic Encyclopedia of Type Strains, Phase IV (KMG-IV): sequencing the most valuable type-strain genomes for metagenomic binning, comparative biology and taxonomic classification.</title>
        <authorList>
            <person name="Goeker M."/>
        </authorList>
    </citation>
    <scope>NUCLEOTIDE SEQUENCE [LARGE SCALE GENOMIC DNA]</scope>
    <source>
        <strain evidence="14 15">DSM 27016</strain>
    </source>
</reference>
<dbReference type="GO" id="GO:0002935">
    <property type="term" value="F:tRNA (adenine(37)-C2)-methyltransferase activity"/>
    <property type="evidence" value="ECO:0007669"/>
    <property type="project" value="UniProtKB-UniRule"/>
</dbReference>
<evidence type="ECO:0000256" key="6">
    <source>
        <dbReference type="ARBA" id="ARBA00022679"/>
    </source>
</evidence>
<evidence type="ECO:0000313" key="14">
    <source>
        <dbReference type="EMBL" id="RCX16783.1"/>
    </source>
</evidence>
<dbReference type="InterPro" id="IPR027492">
    <property type="entry name" value="RNA_MTrfase_RlmN"/>
</dbReference>
<keyword evidence="11 12" id="KW-0411">Iron-sulfur</keyword>
<feature type="domain" description="Radical SAM core" evidence="13">
    <location>
        <begin position="99"/>
        <end position="329"/>
    </location>
</feature>
<sequence>MDDKINLLDLNIPQLEELLRDMGQEKFRARQVFQWLAKGIPSIDDMTNLSKALREKLSERAFIGRLDIRHKLVSKIDGTKKYLFGLPDGNIIESVLMEYKHGFTVCISSQVGCRMGCGFCASTGAGFERNLTPGEMLGQVLSIQHGESKRISNIVVMGIGEPLDNYKNLIAFLKLVNHPDGLNIGYRHISVSTCGLVPEILSLSQESLPITLSISLHASNDEMRSKIMPVNKKYSIDKLIEACKIYTEVTRRRITFEYALIRGVNDSRKGAYELAKRIRGLLCHVNIIPVNTVAGIDMEKSSRPQIEQFKSILERNGIEATIRREMGSDINAACGQLRRSQTAGLAR</sequence>
<evidence type="ECO:0000256" key="7">
    <source>
        <dbReference type="ARBA" id="ARBA00022691"/>
    </source>
</evidence>
<evidence type="ECO:0000256" key="8">
    <source>
        <dbReference type="ARBA" id="ARBA00022694"/>
    </source>
</evidence>
<dbReference type="FunFam" id="3.20.20.70:FF:000014">
    <property type="entry name" value="Probable dual-specificity RNA methyltransferase RlmN"/>
    <property type="match status" value="1"/>
</dbReference>
<dbReference type="InterPro" id="IPR007197">
    <property type="entry name" value="rSAM"/>
</dbReference>
<dbReference type="InterPro" id="IPR048641">
    <property type="entry name" value="RlmN_N"/>
</dbReference>
<comment type="similarity">
    <text evidence="12">Belongs to the radical SAM superfamily. RlmN family.</text>
</comment>
<keyword evidence="3 12" id="KW-0963">Cytoplasm</keyword>
<dbReference type="SFLD" id="SFLDS00029">
    <property type="entry name" value="Radical_SAM"/>
    <property type="match status" value="1"/>
</dbReference>
<feature type="binding site" evidence="12">
    <location>
        <begin position="215"/>
        <end position="217"/>
    </location>
    <ligand>
        <name>S-adenosyl-L-methionine</name>
        <dbReference type="ChEBI" id="CHEBI:59789"/>
    </ligand>
</feature>
<dbReference type="PANTHER" id="PTHR30544:SF5">
    <property type="entry name" value="RADICAL SAM CORE DOMAIN-CONTAINING PROTEIN"/>
    <property type="match status" value="1"/>
</dbReference>
<dbReference type="GO" id="GO:0000049">
    <property type="term" value="F:tRNA binding"/>
    <property type="evidence" value="ECO:0007669"/>
    <property type="project" value="UniProtKB-UniRule"/>
</dbReference>
<evidence type="ECO:0000256" key="3">
    <source>
        <dbReference type="ARBA" id="ARBA00022490"/>
    </source>
</evidence>
<comment type="subcellular location">
    <subcellularLocation>
        <location evidence="1 12">Cytoplasm</location>
    </subcellularLocation>
</comment>
<evidence type="ECO:0000256" key="5">
    <source>
        <dbReference type="ARBA" id="ARBA00022603"/>
    </source>
</evidence>
<dbReference type="InterPro" id="IPR040072">
    <property type="entry name" value="Methyltransferase_A"/>
</dbReference>
<dbReference type="RefSeq" id="WP_114297522.1">
    <property type="nucleotide sequence ID" value="NZ_QPJT01000009.1"/>
</dbReference>
<evidence type="ECO:0000256" key="2">
    <source>
        <dbReference type="ARBA" id="ARBA00022485"/>
    </source>
</evidence>
<comment type="catalytic activity">
    <reaction evidence="12">
        <text>adenosine(37) in tRNA + 2 reduced [2Fe-2S]-[ferredoxin] + 2 S-adenosyl-L-methionine = 2-methyladenosine(37) in tRNA + 5'-deoxyadenosine + L-methionine + 2 oxidized [2Fe-2S]-[ferredoxin] + S-adenosyl-L-homocysteine</text>
        <dbReference type="Rhea" id="RHEA:43332"/>
        <dbReference type="Rhea" id="RHEA-COMP:10000"/>
        <dbReference type="Rhea" id="RHEA-COMP:10001"/>
        <dbReference type="Rhea" id="RHEA-COMP:10162"/>
        <dbReference type="Rhea" id="RHEA-COMP:10485"/>
        <dbReference type="ChEBI" id="CHEBI:17319"/>
        <dbReference type="ChEBI" id="CHEBI:33737"/>
        <dbReference type="ChEBI" id="CHEBI:33738"/>
        <dbReference type="ChEBI" id="CHEBI:57844"/>
        <dbReference type="ChEBI" id="CHEBI:57856"/>
        <dbReference type="ChEBI" id="CHEBI:59789"/>
        <dbReference type="ChEBI" id="CHEBI:74411"/>
        <dbReference type="ChEBI" id="CHEBI:74497"/>
        <dbReference type="EC" id="2.1.1.192"/>
    </reaction>
</comment>
<comment type="caution">
    <text evidence="14">The sequence shown here is derived from an EMBL/GenBank/DDBJ whole genome shotgun (WGS) entry which is preliminary data.</text>
</comment>
<evidence type="ECO:0000313" key="15">
    <source>
        <dbReference type="Proteomes" id="UP000253034"/>
    </source>
</evidence>
<name>A0A369B5L9_9FIRM</name>
<keyword evidence="15" id="KW-1185">Reference proteome</keyword>
<organism evidence="14 15">
    <name type="scientific">Anaerobacterium chartisolvens</name>
    <dbReference type="NCBI Taxonomy" id="1297424"/>
    <lineage>
        <taxon>Bacteria</taxon>
        <taxon>Bacillati</taxon>
        <taxon>Bacillota</taxon>
        <taxon>Clostridia</taxon>
        <taxon>Eubacteriales</taxon>
        <taxon>Oscillospiraceae</taxon>
        <taxon>Anaerobacterium</taxon>
    </lineage>
</organism>
<protein>
    <recommendedName>
        <fullName evidence="12">Probable dual-specificity RNA methyltransferase RlmN</fullName>
        <ecNumber evidence="12">2.1.1.192</ecNumber>
    </recommendedName>
    <alternativeName>
        <fullName evidence="12">23S rRNA (adenine(2503)-C(2))-methyltransferase</fullName>
    </alternativeName>
    <alternativeName>
        <fullName evidence="12">23S rRNA m2A2503 methyltransferase</fullName>
    </alternativeName>
    <alternativeName>
        <fullName evidence="12">Ribosomal RNA large subunit methyltransferase N</fullName>
    </alternativeName>
    <alternativeName>
        <fullName evidence="12">tRNA (adenine(37)-C(2))-methyltransferase</fullName>
    </alternativeName>
    <alternativeName>
        <fullName evidence="12">tRNA m2A37 methyltransferase</fullName>
    </alternativeName>
</protein>
<feature type="binding site" evidence="12">
    <location>
        <position position="192"/>
    </location>
    <ligand>
        <name>S-adenosyl-L-methionine</name>
        <dbReference type="ChEBI" id="CHEBI:59789"/>
    </ligand>
</feature>
<dbReference type="SFLD" id="SFLDF00275">
    <property type="entry name" value="adenosine_C2_methyltransferase"/>
    <property type="match status" value="1"/>
</dbReference>
<evidence type="ECO:0000256" key="1">
    <source>
        <dbReference type="ARBA" id="ARBA00004496"/>
    </source>
</evidence>
<proteinExistence type="inferred from homology"/>
<keyword evidence="6 12" id="KW-0808">Transferase</keyword>
<keyword evidence="4 12" id="KW-0698">rRNA processing</keyword>
<dbReference type="EC" id="2.1.1.192" evidence="12"/>
<dbReference type="EMBL" id="QPJT01000009">
    <property type="protein sequence ID" value="RCX16783.1"/>
    <property type="molecule type" value="Genomic_DNA"/>
</dbReference>
<evidence type="ECO:0000256" key="9">
    <source>
        <dbReference type="ARBA" id="ARBA00022723"/>
    </source>
</evidence>
<dbReference type="PANTHER" id="PTHR30544">
    <property type="entry name" value="23S RRNA METHYLTRANSFERASE"/>
    <property type="match status" value="1"/>
</dbReference>
<keyword evidence="7 12" id="KW-0949">S-adenosyl-L-methionine</keyword>
<accession>A0A369B5L9</accession>
<dbReference type="InterPro" id="IPR013785">
    <property type="entry name" value="Aldolase_TIM"/>
</dbReference>
<feature type="binding site" evidence="12">
    <location>
        <position position="113"/>
    </location>
    <ligand>
        <name>[4Fe-4S] cluster</name>
        <dbReference type="ChEBI" id="CHEBI:49883"/>
        <note>4Fe-4S-S-AdoMet</note>
    </ligand>
</feature>
<dbReference type="InterPro" id="IPR004383">
    <property type="entry name" value="rRNA_lsu_MTrfase_RlmN/Cfr"/>
</dbReference>
<dbReference type="GO" id="GO:0005737">
    <property type="term" value="C:cytoplasm"/>
    <property type="evidence" value="ECO:0007669"/>
    <property type="project" value="UniProtKB-SubCell"/>
</dbReference>
<comment type="function">
    <text evidence="12">Specifically methylates position 2 of adenine 2503 in 23S rRNA and position 2 of adenine 37 in tRNAs.</text>
</comment>
<dbReference type="GO" id="GO:0070040">
    <property type="term" value="F:rRNA (adenine(2503)-C2-)-methyltransferase activity"/>
    <property type="evidence" value="ECO:0007669"/>
    <property type="project" value="UniProtKB-UniRule"/>
</dbReference>
<evidence type="ECO:0000256" key="12">
    <source>
        <dbReference type="HAMAP-Rule" id="MF_01849"/>
    </source>
</evidence>
<keyword evidence="10 12" id="KW-0408">Iron</keyword>